<dbReference type="Gene3D" id="1.10.3720.10">
    <property type="entry name" value="MetI-like"/>
    <property type="match status" value="1"/>
</dbReference>
<comment type="caution">
    <text evidence="12">The sequence shown here is derived from an EMBL/GenBank/DDBJ whole genome shotgun (WGS) entry which is preliminary data.</text>
</comment>
<sequence length="280" mass="29367">MPRSDLLLMIISRVSALLSAAVVLVILGFLFREATPALLEIGLSRFFTDRSWHPLSGNFNLKPMIVATLVTSLGAVAIAGPLGIASGLFVHFYAPPALATWHRRIVELLAGIPSVVFGLWGLVVLAPIIANLGGSGQNLLTATVVLGLMVLPTVAVLSDNAVAAAPREAIHGAAALGMSRWAIVWEIVLPESRSGIAAGVILALTRALGETMAVLMLAGNVVEMPTSLLSPGRTLNANIALELGYASTSHRSVLFVSGLILMLVVSVIVIVISRRGRPIR</sequence>
<feature type="transmembrane region" description="Helical" evidence="9">
    <location>
        <begin position="253"/>
        <end position="272"/>
    </location>
</feature>
<dbReference type="EMBL" id="JABRWO010000012">
    <property type="protein sequence ID" value="MBA2117066.1"/>
    <property type="molecule type" value="Genomic_DNA"/>
</dbReference>
<feature type="transmembrane region" description="Helical" evidence="9">
    <location>
        <begin position="139"/>
        <end position="157"/>
    </location>
</feature>
<dbReference type="Proteomes" id="UP000551616">
    <property type="component" value="Unassembled WGS sequence"/>
</dbReference>
<evidence type="ECO:0000256" key="10">
    <source>
        <dbReference type="RuleBase" id="RU363054"/>
    </source>
</evidence>
<accession>A0A7V9A9E3</accession>
<dbReference type="InterPro" id="IPR011864">
    <property type="entry name" value="Phosphate_PstC"/>
</dbReference>
<evidence type="ECO:0000256" key="8">
    <source>
        <dbReference type="ARBA" id="ARBA00023136"/>
    </source>
</evidence>
<dbReference type="Pfam" id="PF00528">
    <property type="entry name" value="BPD_transp_1"/>
    <property type="match status" value="1"/>
</dbReference>
<evidence type="ECO:0000256" key="9">
    <source>
        <dbReference type="RuleBase" id="RU363032"/>
    </source>
</evidence>
<keyword evidence="8 9" id="KW-0472">Membrane</keyword>
<evidence type="ECO:0000256" key="1">
    <source>
        <dbReference type="ARBA" id="ARBA00004651"/>
    </source>
</evidence>
<dbReference type="InterPro" id="IPR035906">
    <property type="entry name" value="MetI-like_sf"/>
</dbReference>
<keyword evidence="6 9" id="KW-0812">Transmembrane</keyword>
<dbReference type="GO" id="GO:0005886">
    <property type="term" value="C:plasma membrane"/>
    <property type="evidence" value="ECO:0007669"/>
    <property type="project" value="UniProtKB-SubCell"/>
</dbReference>
<dbReference type="GO" id="GO:0005315">
    <property type="term" value="F:phosphate transmembrane transporter activity"/>
    <property type="evidence" value="ECO:0007669"/>
    <property type="project" value="InterPro"/>
</dbReference>
<dbReference type="RefSeq" id="WP_207398443.1">
    <property type="nucleotide sequence ID" value="NZ_JABRWO010000012.1"/>
</dbReference>
<name>A0A7V9A9E3_9BACT</name>
<keyword evidence="5 10" id="KW-0592">Phosphate transport</keyword>
<dbReference type="NCBIfam" id="TIGR02138">
    <property type="entry name" value="phosphate_pstC"/>
    <property type="match status" value="1"/>
</dbReference>
<evidence type="ECO:0000313" key="13">
    <source>
        <dbReference type="Proteomes" id="UP000551616"/>
    </source>
</evidence>
<proteinExistence type="inferred from homology"/>
<dbReference type="SUPFAM" id="SSF161098">
    <property type="entry name" value="MetI-like"/>
    <property type="match status" value="1"/>
</dbReference>
<evidence type="ECO:0000256" key="4">
    <source>
        <dbReference type="ARBA" id="ARBA00022475"/>
    </source>
</evidence>
<reference evidence="12 13" key="1">
    <citation type="submission" date="2020-05" db="EMBL/GenBank/DDBJ databases">
        <title>Bremerella alba sp. nov., a novel planctomycete isolated from the surface of the macroalga Fucus spiralis.</title>
        <authorList>
            <person name="Godinho O."/>
            <person name="Botelho R."/>
            <person name="Albuquerque L."/>
            <person name="Wiegand S."/>
            <person name="Da Costa M.S."/>
            <person name="Lobo-Da-Cunha A."/>
            <person name="Jogler C."/>
            <person name="Lage O.M."/>
        </authorList>
    </citation>
    <scope>NUCLEOTIDE SEQUENCE [LARGE SCALE GENOMIC DNA]</scope>
    <source>
        <strain evidence="12 13">FF15</strain>
    </source>
</reference>
<comment type="function">
    <text evidence="10">Part of the binding-protein-dependent transport system for phosphate; probably responsible for the translocation of the substrate across the membrane.</text>
</comment>
<keyword evidence="4 10" id="KW-1003">Cell membrane</keyword>
<feature type="transmembrane region" description="Helical" evidence="9">
    <location>
        <begin position="110"/>
        <end position="132"/>
    </location>
</feature>
<dbReference type="PANTHER" id="PTHR30425:SF1">
    <property type="entry name" value="PHOSPHATE TRANSPORT SYSTEM PERMEASE PROTEIN PSTC"/>
    <property type="match status" value="1"/>
</dbReference>
<gene>
    <name evidence="12" type="primary">pstC_2</name>
    <name evidence="12" type="ORF">HOV93_42600</name>
</gene>
<dbReference type="PROSITE" id="PS50928">
    <property type="entry name" value="ABC_TM1"/>
    <property type="match status" value="1"/>
</dbReference>
<feature type="transmembrane region" description="Helical" evidence="9">
    <location>
        <begin position="196"/>
        <end position="218"/>
    </location>
</feature>
<dbReference type="InterPro" id="IPR051124">
    <property type="entry name" value="Phosphate_Transport_Permease"/>
</dbReference>
<evidence type="ECO:0000256" key="3">
    <source>
        <dbReference type="ARBA" id="ARBA00022448"/>
    </source>
</evidence>
<dbReference type="CDD" id="cd06261">
    <property type="entry name" value="TM_PBP2"/>
    <property type="match status" value="1"/>
</dbReference>
<evidence type="ECO:0000256" key="5">
    <source>
        <dbReference type="ARBA" id="ARBA00022592"/>
    </source>
</evidence>
<evidence type="ECO:0000259" key="11">
    <source>
        <dbReference type="PROSITE" id="PS50928"/>
    </source>
</evidence>
<evidence type="ECO:0000313" key="12">
    <source>
        <dbReference type="EMBL" id="MBA2117066.1"/>
    </source>
</evidence>
<evidence type="ECO:0000256" key="7">
    <source>
        <dbReference type="ARBA" id="ARBA00022989"/>
    </source>
</evidence>
<feature type="transmembrane region" description="Helical" evidence="9">
    <location>
        <begin position="65"/>
        <end position="90"/>
    </location>
</feature>
<dbReference type="GO" id="GO:0006817">
    <property type="term" value="P:phosphate ion transport"/>
    <property type="evidence" value="ECO:0007669"/>
    <property type="project" value="UniProtKB-KW"/>
</dbReference>
<dbReference type="InterPro" id="IPR000515">
    <property type="entry name" value="MetI-like"/>
</dbReference>
<feature type="domain" description="ABC transmembrane type-1" evidence="11">
    <location>
        <begin position="65"/>
        <end position="272"/>
    </location>
</feature>
<dbReference type="PANTHER" id="PTHR30425">
    <property type="entry name" value="PHOSPHATE TRANSPORT SYSTEM PERMEASE PROTEIN PST"/>
    <property type="match status" value="1"/>
</dbReference>
<feature type="transmembrane region" description="Helical" evidence="9">
    <location>
        <begin position="6"/>
        <end position="31"/>
    </location>
</feature>
<organism evidence="12 13">
    <name type="scientific">Bremerella alba</name>
    <dbReference type="NCBI Taxonomy" id="980252"/>
    <lineage>
        <taxon>Bacteria</taxon>
        <taxon>Pseudomonadati</taxon>
        <taxon>Planctomycetota</taxon>
        <taxon>Planctomycetia</taxon>
        <taxon>Pirellulales</taxon>
        <taxon>Pirellulaceae</taxon>
        <taxon>Bremerella</taxon>
    </lineage>
</organism>
<protein>
    <recommendedName>
        <fullName evidence="10">Phosphate transport system permease protein</fullName>
    </recommendedName>
</protein>
<evidence type="ECO:0000256" key="6">
    <source>
        <dbReference type="ARBA" id="ARBA00022692"/>
    </source>
</evidence>
<comment type="similarity">
    <text evidence="2 10">Belongs to the binding-protein-dependent transport system permease family. CysTW subfamily.</text>
</comment>
<keyword evidence="3 9" id="KW-0813">Transport</keyword>
<keyword evidence="13" id="KW-1185">Reference proteome</keyword>
<keyword evidence="7 9" id="KW-1133">Transmembrane helix</keyword>
<dbReference type="AlphaFoldDB" id="A0A7V9A9E3"/>
<evidence type="ECO:0000256" key="2">
    <source>
        <dbReference type="ARBA" id="ARBA00007069"/>
    </source>
</evidence>
<comment type="subcellular location">
    <subcellularLocation>
        <location evidence="1 9">Cell membrane</location>
        <topology evidence="1 9">Multi-pass membrane protein</topology>
    </subcellularLocation>
</comment>